<keyword evidence="19" id="KW-1185">Reference proteome</keyword>
<dbReference type="Gene3D" id="2.40.50.140">
    <property type="entry name" value="Nucleic acid-binding proteins"/>
    <property type="match status" value="1"/>
</dbReference>
<evidence type="ECO:0000256" key="13">
    <source>
        <dbReference type="ARBA" id="ARBA00034808"/>
    </source>
</evidence>
<keyword evidence="8" id="KW-0238">DNA-binding</keyword>
<dbReference type="KEGG" id="apb:SAR116_0225"/>
<dbReference type="InterPro" id="IPR027417">
    <property type="entry name" value="P-loop_NTPase"/>
</dbReference>
<keyword evidence="10 15" id="KW-0234">DNA repair</keyword>
<dbReference type="SMART" id="SM00487">
    <property type="entry name" value="DEXDc"/>
    <property type="match status" value="1"/>
</dbReference>
<dbReference type="NCBIfam" id="NF008168">
    <property type="entry name" value="PRK10917.2-2"/>
    <property type="match status" value="1"/>
</dbReference>
<keyword evidence="7 15" id="KW-0067">ATP-binding</keyword>
<dbReference type="EC" id="5.6.2.4" evidence="13 15"/>
<evidence type="ECO:0000256" key="9">
    <source>
        <dbReference type="ARBA" id="ARBA00023172"/>
    </source>
</evidence>
<comment type="similarity">
    <text evidence="1 15">Belongs to the helicase family. RecG subfamily.</text>
</comment>
<evidence type="ECO:0000256" key="7">
    <source>
        <dbReference type="ARBA" id="ARBA00022840"/>
    </source>
</evidence>
<keyword evidence="11" id="KW-0413">Isomerase</keyword>
<dbReference type="NCBIfam" id="NF008164">
    <property type="entry name" value="PRK10917.1-2"/>
    <property type="match status" value="1"/>
</dbReference>
<dbReference type="GO" id="GO:0006281">
    <property type="term" value="P:DNA repair"/>
    <property type="evidence" value="ECO:0007669"/>
    <property type="project" value="UniProtKB-UniRule"/>
</dbReference>
<dbReference type="SUPFAM" id="SSF50249">
    <property type="entry name" value="Nucleic acid-binding proteins"/>
    <property type="match status" value="1"/>
</dbReference>
<feature type="domain" description="Helicase C-terminal" evidence="17">
    <location>
        <begin position="467"/>
        <end position="627"/>
    </location>
</feature>
<evidence type="ECO:0000256" key="11">
    <source>
        <dbReference type="ARBA" id="ARBA00023235"/>
    </source>
</evidence>
<dbReference type="HOGENOM" id="CLU_005122_7_1_5"/>
<dbReference type="NCBIfam" id="TIGR00643">
    <property type="entry name" value="recG"/>
    <property type="match status" value="1"/>
</dbReference>
<dbReference type="GO" id="GO:0003677">
    <property type="term" value="F:DNA binding"/>
    <property type="evidence" value="ECO:0007669"/>
    <property type="project" value="UniProtKB-KW"/>
</dbReference>
<evidence type="ECO:0000259" key="16">
    <source>
        <dbReference type="PROSITE" id="PS51192"/>
    </source>
</evidence>
<dbReference type="AlphaFoldDB" id="D5BPI6"/>
<dbReference type="Gene3D" id="3.40.50.300">
    <property type="entry name" value="P-loop containing nucleotide triphosphate hydrolases"/>
    <property type="match status" value="2"/>
</dbReference>
<dbReference type="GO" id="GO:0043138">
    <property type="term" value="F:3'-5' DNA helicase activity"/>
    <property type="evidence" value="ECO:0007669"/>
    <property type="project" value="UniProtKB-EC"/>
</dbReference>
<dbReference type="CDD" id="cd04488">
    <property type="entry name" value="RecG_wedge_OBF"/>
    <property type="match status" value="1"/>
</dbReference>
<dbReference type="PROSITE" id="PS51194">
    <property type="entry name" value="HELICASE_CTER"/>
    <property type="match status" value="1"/>
</dbReference>
<dbReference type="InterPro" id="IPR004609">
    <property type="entry name" value="ATP-dep_DNA_helicase_RecG"/>
</dbReference>
<dbReference type="CDD" id="cd17992">
    <property type="entry name" value="DEXHc_RecG"/>
    <property type="match status" value="1"/>
</dbReference>
<reference evidence="18 19" key="1">
    <citation type="journal article" date="2010" name="J. Bacteriol.">
        <title>Complete genome sequence of "Candidatus Puniceispirillum marinum" IMCC1322, a representative of the SAR116 clade in the Alphaproteobacteria.</title>
        <authorList>
            <person name="Oh H.M."/>
            <person name="Kwon K.K."/>
            <person name="Kang I."/>
            <person name="Kang S.G."/>
            <person name="Lee J.H."/>
            <person name="Kim S.J."/>
            <person name="Cho J.C."/>
        </authorList>
    </citation>
    <scope>NUCLEOTIDE SEQUENCE [LARGE SCALE GENOMIC DNA]</scope>
    <source>
        <strain evidence="18 19">IMCC1322</strain>
    </source>
</reference>
<dbReference type="Proteomes" id="UP000007460">
    <property type="component" value="Chromosome"/>
</dbReference>
<gene>
    <name evidence="18" type="ordered locus">SAR116_0225</name>
</gene>
<evidence type="ECO:0000313" key="18">
    <source>
        <dbReference type="EMBL" id="ADE38468.1"/>
    </source>
</evidence>
<evidence type="ECO:0000256" key="1">
    <source>
        <dbReference type="ARBA" id="ARBA00007504"/>
    </source>
</evidence>
<dbReference type="GO" id="GO:0006310">
    <property type="term" value="P:DNA recombination"/>
    <property type="evidence" value="ECO:0007669"/>
    <property type="project" value="UniProtKB-UniRule"/>
</dbReference>
<dbReference type="InterPro" id="IPR047112">
    <property type="entry name" value="RecG/Mfd"/>
</dbReference>
<evidence type="ECO:0000256" key="14">
    <source>
        <dbReference type="ARBA" id="ARBA00048988"/>
    </source>
</evidence>
<dbReference type="InterPro" id="IPR001650">
    <property type="entry name" value="Helicase_C-like"/>
</dbReference>
<evidence type="ECO:0000259" key="17">
    <source>
        <dbReference type="PROSITE" id="PS51194"/>
    </source>
</evidence>
<evidence type="ECO:0000256" key="4">
    <source>
        <dbReference type="ARBA" id="ARBA00022763"/>
    </source>
</evidence>
<dbReference type="FunFam" id="3.40.50.300:FF:000391">
    <property type="entry name" value="ATP-dependent DNA helicase RecG"/>
    <property type="match status" value="1"/>
</dbReference>
<dbReference type="InterPro" id="IPR014001">
    <property type="entry name" value="Helicase_ATP-bd"/>
</dbReference>
<dbReference type="InterPro" id="IPR011545">
    <property type="entry name" value="DEAD/DEAH_box_helicase_dom"/>
</dbReference>
<comment type="function">
    <text evidence="15">Plays a critical role in recombination and DNA repair. Helps process Holliday junction intermediates to mature products by catalyzing branch migration. Has replication fork regression activity, unwinds stalled or blocked replication forks to make a HJ that can be resolved. Has a DNA unwinding activity characteristic of a DNA helicase with 3'-5' polarity.</text>
</comment>
<comment type="catalytic activity">
    <reaction evidence="14 15">
        <text>ATP + H2O = ADP + phosphate + H(+)</text>
        <dbReference type="Rhea" id="RHEA:13065"/>
        <dbReference type="ChEBI" id="CHEBI:15377"/>
        <dbReference type="ChEBI" id="CHEBI:15378"/>
        <dbReference type="ChEBI" id="CHEBI:30616"/>
        <dbReference type="ChEBI" id="CHEBI:43474"/>
        <dbReference type="ChEBI" id="CHEBI:456216"/>
        <dbReference type="EC" id="5.6.2.4"/>
    </reaction>
</comment>
<keyword evidence="5 15" id="KW-0378">Hydrolase</keyword>
<keyword evidence="4 15" id="KW-0227">DNA damage</keyword>
<dbReference type="OrthoDB" id="9804325at2"/>
<evidence type="ECO:0000256" key="15">
    <source>
        <dbReference type="RuleBase" id="RU363016"/>
    </source>
</evidence>
<dbReference type="PROSITE" id="PS51192">
    <property type="entry name" value="HELICASE_ATP_BIND_1"/>
    <property type="match status" value="1"/>
</dbReference>
<dbReference type="Pfam" id="PF17191">
    <property type="entry name" value="RecG_wedge"/>
    <property type="match status" value="1"/>
</dbReference>
<keyword evidence="6 15" id="KW-0347">Helicase</keyword>
<dbReference type="SUPFAM" id="SSF52540">
    <property type="entry name" value="P-loop containing nucleoside triphosphate hydrolases"/>
    <property type="match status" value="2"/>
</dbReference>
<dbReference type="RefSeq" id="WP_013045098.1">
    <property type="nucleotide sequence ID" value="NC_014010.1"/>
</dbReference>
<name>D5BPI6_PUNMI</name>
<keyword evidence="9 15" id="KW-0233">DNA recombination</keyword>
<accession>D5BPI6</accession>
<dbReference type="eggNOG" id="COG1200">
    <property type="taxonomic scope" value="Bacteria"/>
</dbReference>
<feature type="domain" description="Helicase ATP-binding" evidence="16">
    <location>
        <begin position="286"/>
        <end position="448"/>
    </location>
</feature>
<dbReference type="InterPro" id="IPR033454">
    <property type="entry name" value="RecG_wedge"/>
</dbReference>
<dbReference type="EMBL" id="CP001751">
    <property type="protein sequence ID" value="ADE38468.1"/>
    <property type="molecule type" value="Genomic_DNA"/>
</dbReference>
<evidence type="ECO:0000256" key="6">
    <source>
        <dbReference type="ARBA" id="ARBA00022806"/>
    </source>
</evidence>
<evidence type="ECO:0000256" key="10">
    <source>
        <dbReference type="ARBA" id="ARBA00023204"/>
    </source>
</evidence>
<protein>
    <recommendedName>
        <fullName evidence="2 15">ATP-dependent DNA helicase RecG</fullName>
        <ecNumber evidence="13 15">5.6.2.4</ecNumber>
    </recommendedName>
</protein>
<evidence type="ECO:0000313" key="19">
    <source>
        <dbReference type="Proteomes" id="UP000007460"/>
    </source>
</evidence>
<dbReference type="GO" id="GO:0016887">
    <property type="term" value="F:ATP hydrolysis activity"/>
    <property type="evidence" value="ECO:0007669"/>
    <property type="project" value="RHEA"/>
</dbReference>
<proteinExistence type="inferred from homology"/>
<dbReference type="InterPro" id="IPR012340">
    <property type="entry name" value="NA-bd_OB-fold"/>
</dbReference>
<evidence type="ECO:0000256" key="2">
    <source>
        <dbReference type="ARBA" id="ARBA00017846"/>
    </source>
</evidence>
<evidence type="ECO:0000256" key="12">
    <source>
        <dbReference type="ARBA" id="ARBA00034617"/>
    </source>
</evidence>
<evidence type="ECO:0000256" key="3">
    <source>
        <dbReference type="ARBA" id="ARBA00022741"/>
    </source>
</evidence>
<dbReference type="Pfam" id="PF00270">
    <property type="entry name" value="DEAD"/>
    <property type="match status" value="1"/>
</dbReference>
<dbReference type="NCBIfam" id="NF008165">
    <property type="entry name" value="PRK10917.1-3"/>
    <property type="match status" value="1"/>
</dbReference>
<dbReference type="GO" id="GO:0005524">
    <property type="term" value="F:ATP binding"/>
    <property type="evidence" value="ECO:0007669"/>
    <property type="project" value="UniProtKB-KW"/>
</dbReference>
<keyword evidence="3 15" id="KW-0547">Nucleotide-binding</keyword>
<dbReference type="PANTHER" id="PTHR47964">
    <property type="entry name" value="ATP-DEPENDENT DNA HELICASE HOMOLOG RECG, CHLOROPLASTIC"/>
    <property type="match status" value="1"/>
</dbReference>
<dbReference type="PANTHER" id="PTHR47964:SF1">
    <property type="entry name" value="ATP-DEPENDENT DNA HELICASE HOMOLOG RECG, CHLOROPLASTIC"/>
    <property type="match status" value="1"/>
</dbReference>
<comment type="catalytic activity">
    <reaction evidence="12 15">
        <text>Couples ATP hydrolysis with the unwinding of duplex DNA by translocating in the 3'-5' direction.</text>
        <dbReference type="EC" id="5.6.2.4"/>
    </reaction>
</comment>
<dbReference type="SMART" id="SM00490">
    <property type="entry name" value="HELICc"/>
    <property type="match status" value="1"/>
</dbReference>
<dbReference type="Pfam" id="PF19833">
    <property type="entry name" value="RecG_dom3_C"/>
    <property type="match status" value="1"/>
</dbReference>
<dbReference type="InterPro" id="IPR045562">
    <property type="entry name" value="RecG_dom3_C"/>
</dbReference>
<evidence type="ECO:0000256" key="5">
    <source>
        <dbReference type="ARBA" id="ARBA00022801"/>
    </source>
</evidence>
<organism evidence="18 19">
    <name type="scientific">Puniceispirillum marinum (strain IMCC1322)</name>
    <dbReference type="NCBI Taxonomy" id="488538"/>
    <lineage>
        <taxon>Bacteria</taxon>
        <taxon>Pseudomonadati</taxon>
        <taxon>Pseudomonadota</taxon>
        <taxon>Alphaproteobacteria</taxon>
        <taxon>Candidatus Puniceispirillales</taxon>
        <taxon>Candidatus Puniceispirillaceae</taxon>
        <taxon>Candidatus Puniceispirillum</taxon>
    </lineage>
</organism>
<dbReference type="Pfam" id="PF00271">
    <property type="entry name" value="Helicase_C"/>
    <property type="match status" value="1"/>
</dbReference>
<dbReference type="STRING" id="488538.SAR116_0225"/>
<evidence type="ECO:0000256" key="8">
    <source>
        <dbReference type="ARBA" id="ARBA00023125"/>
    </source>
</evidence>
<sequence>MVHPKRPQELFQLFAATTSLPGVGAKLAAILEKRVGSYVIDVLRHLPIAIIDRSQKPPLDAVIDGAIATFDIIVVKHDKPPRGVRRPWRVFCQNDTGSIELVFFHARDDYIQRLLPVGERRIISGRTEIFNNRVQMAHPDYVVKPDEMASMPEIEPVYPLTAGLTPKVLRRAITAALATIPTLPEWIPPSIMATNNWPDFASAMRTVHAPQNEADLLPNNPARARLAFDELLANQIALNMVRQQAADTVPGRIFAGTGTLTRALMDNLPFALTKAQTNAIAEIKSDQESGKRMLRMLQGDVGSGKTLVALAAMLHVVESGAQAALLVPTEVLARQHYQSLNKMLAPIGKSASLLLGQGRTGSGRKDTLSGLADGTIDIVVGTHALLSENVAFADLGLAVVDEQHRFGVRQRLILGQKGNGVDVLVMTATPIPRSLAMTAYGDLEQSRLNEKPAGRLAIDTRVMPNDRLDQVIDGIRRALDAGKRAYWICPLVEESDKLDIAAAEDRFASLVRALPAHKVALAHGKMKAPERDEAMQAFRDGSAQLLVATTVVEVGVDVPEASIMIIEHAERFGLAQLHQLRGRVGRGADKSSCILVYAPPISDTSKTRLTVMRDTEDGFVIAEEDLKLRGPGEFLGQRQSGVPEFILADLGAHADLLSLARTEARRMATDGTALTYSDMLLSLFERDSAVRYLAAG</sequence>